<keyword evidence="2" id="KW-0378">Hydrolase</keyword>
<dbReference type="InterPro" id="IPR003331">
    <property type="entry name" value="UDP_GlcNAc_Epimerase_2_dom"/>
</dbReference>
<protein>
    <submittedName>
        <fullName evidence="2">UDP-N-acetylglucosamine 2-epimerase (Hydrolyzing)</fullName>
        <ecNumber evidence="2">3.2.1.183</ecNumber>
    </submittedName>
</protein>
<dbReference type="Proteomes" id="UP000290407">
    <property type="component" value="Unassembled WGS sequence"/>
</dbReference>
<dbReference type="InterPro" id="IPR029767">
    <property type="entry name" value="WecB-like"/>
</dbReference>
<keyword evidence="2" id="KW-0326">Glycosidase</keyword>
<dbReference type="PANTHER" id="PTHR43174:SF3">
    <property type="entry name" value="UDP-N-ACETYLGLUCOSAMINE 2-EPIMERASE"/>
    <property type="match status" value="1"/>
</dbReference>
<dbReference type="SUPFAM" id="SSF53756">
    <property type="entry name" value="UDP-Glycosyltransferase/glycogen phosphorylase"/>
    <property type="match status" value="1"/>
</dbReference>
<evidence type="ECO:0000313" key="3">
    <source>
        <dbReference type="Proteomes" id="UP000290407"/>
    </source>
</evidence>
<dbReference type="Pfam" id="PF02350">
    <property type="entry name" value="Epimerase_2"/>
    <property type="match status" value="1"/>
</dbReference>
<evidence type="ECO:0000259" key="1">
    <source>
        <dbReference type="Pfam" id="PF02350"/>
    </source>
</evidence>
<sequence length="375" mass="40993">MGGSGMRIGVLTSSRADYSIYYPLLTALAEDPFFDLDILAFGTHLSARHGHTVDQIVANGFSVKHRIDTLPAGDAPADISHAMGSVMQAFSALWPQENYDLVLCLGDRFEMFAAVASAVPFNLPVAHIHGGETTLGAIDNAFRHAITVMSTYHFATTDAYKARVIELTGSARNVYNVGALSIDNLRHLTLLTKAEFFEKFAIDLDQPSILITFHPETVSFEKNREHVAELIGALGQLSAYQLIITMPNTDTMGNYVREHLLAFIDRQPNAVGVESFGTIGYLSCMKYCRFMLGNTSSGFVEASFFPKYVINLGNRQEGRLITSHIINCAIEASQILEAVRTIENAGPPAPVDAYGNGTTAQQIVSILKQIRGRLQ</sequence>
<keyword evidence="3" id="KW-1185">Reference proteome</keyword>
<dbReference type="GO" id="GO:0006047">
    <property type="term" value="P:UDP-N-acetylglucosamine metabolic process"/>
    <property type="evidence" value="ECO:0007669"/>
    <property type="project" value="InterPro"/>
</dbReference>
<gene>
    <name evidence="2" type="primary">neuC</name>
    <name evidence="2" type="ORF">EQG79_07425</name>
</gene>
<feature type="domain" description="UDP-N-acetylglucosamine 2-epimerase" evidence="1">
    <location>
        <begin position="27"/>
        <end position="368"/>
    </location>
</feature>
<dbReference type="GO" id="GO:0004553">
    <property type="term" value="F:hydrolase activity, hydrolyzing O-glycosyl compounds"/>
    <property type="evidence" value="ECO:0007669"/>
    <property type="project" value="InterPro"/>
</dbReference>
<dbReference type="InterPro" id="IPR020004">
    <property type="entry name" value="UDP-GlcNAc_Epase"/>
</dbReference>
<dbReference type="AlphaFoldDB" id="A0A4Q2UVQ8"/>
<name>A0A4Q2UVQ8_9BACT</name>
<evidence type="ECO:0000313" key="2">
    <source>
        <dbReference type="EMBL" id="RYC71945.1"/>
    </source>
</evidence>
<dbReference type="EMBL" id="SBLB01000001">
    <property type="protein sequence ID" value="RYC71945.1"/>
    <property type="molecule type" value="Genomic_DNA"/>
</dbReference>
<dbReference type="PANTHER" id="PTHR43174">
    <property type="entry name" value="UDP-N-ACETYLGLUCOSAMINE 2-EPIMERASE"/>
    <property type="match status" value="1"/>
</dbReference>
<proteinExistence type="predicted"/>
<comment type="caution">
    <text evidence="2">The sequence shown here is derived from an EMBL/GenBank/DDBJ whole genome shotgun (WGS) entry which is preliminary data.</text>
</comment>
<accession>A0A4Q2UVQ8</accession>
<dbReference type="EC" id="3.2.1.183" evidence="2"/>
<dbReference type="Gene3D" id="3.40.50.2000">
    <property type="entry name" value="Glycogen Phosphorylase B"/>
    <property type="match status" value="2"/>
</dbReference>
<reference evidence="2 3" key="1">
    <citation type="submission" date="2019-01" db="EMBL/GenBank/DDBJ databases">
        <title>Spirosoma flava sp. nov., a propanil-degrading bacterium isolated from herbicide-contaminated soil.</title>
        <authorList>
            <person name="Zhang L."/>
            <person name="Jiang J.-D."/>
        </authorList>
    </citation>
    <scope>NUCLEOTIDE SEQUENCE [LARGE SCALE GENOMIC DNA]</scope>
    <source>
        <strain evidence="2 3">TY50</strain>
    </source>
</reference>
<dbReference type="NCBIfam" id="TIGR03568">
    <property type="entry name" value="NeuC_NnaA"/>
    <property type="match status" value="1"/>
</dbReference>
<organism evidence="2 3">
    <name type="scientific">Spirosoma sordidisoli</name>
    <dbReference type="NCBI Taxonomy" id="2502893"/>
    <lineage>
        <taxon>Bacteria</taxon>
        <taxon>Pseudomonadati</taxon>
        <taxon>Bacteroidota</taxon>
        <taxon>Cytophagia</taxon>
        <taxon>Cytophagales</taxon>
        <taxon>Cytophagaceae</taxon>
        <taxon>Spirosoma</taxon>
    </lineage>
</organism>